<accession>A0A367R911</accession>
<feature type="region of interest" description="Disordered" evidence="1">
    <location>
        <begin position="16"/>
        <end position="65"/>
    </location>
</feature>
<proteinExistence type="predicted"/>
<evidence type="ECO:0000313" key="2">
    <source>
        <dbReference type="EMBL" id="RCJ32997.1"/>
    </source>
</evidence>
<dbReference type="AlphaFoldDB" id="A0A367R911"/>
<name>A0A367R911_NOSPU</name>
<organism evidence="2 3">
    <name type="scientific">Nostoc punctiforme NIES-2108</name>
    <dbReference type="NCBI Taxonomy" id="1356359"/>
    <lineage>
        <taxon>Bacteria</taxon>
        <taxon>Bacillati</taxon>
        <taxon>Cyanobacteriota</taxon>
        <taxon>Cyanophyceae</taxon>
        <taxon>Nostocales</taxon>
        <taxon>Nostocaceae</taxon>
        <taxon>Nostoc</taxon>
    </lineage>
</organism>
<dbReference type="EMBL" id="LXQE01000162">
    <property type="protein sequence ID" value="RCJ32997.1"/>
    <property type="molecule type" value="Genomic_DNA"/>
</dbReference>
<feature type="compositionally biased region" description="Low complexity" evidence="1">
    <location>
        <begin position="20"/>
        <end position="29"/>
    </location>
</feature>
<dbReference type="Proteomes" id="UP000252085">
    <property type="component" value="Unassembled WGS sequence"/>
</dbReference>
<feature type="compositionally biased region" description="Polar residues" evidence="1">
    <location>
        <begin position="46"/>
        <end position="55"/>
    </location>
</feature>
<sequence length="275" mass="30375">MNAGLKRIEATLHDLGNRGTASTAETTDSTTKRPFSFRISVGANEPTESTQISSSEDGEAKSQGQTIDLSVNTETDYPSDQNFFPHHESVQTFQAEENGNKTPSLPKLKTPTFSSHRHGANPALAMNLLQEIQETVADWQTELQNILKQIQDIYLEGPIVNGWLESNPTEPEPGGTATLRHAEVDRLMNYVEEICATGGKVSYQSSITGYRLCGVDDTGKVWSRPCPPDQVPNVSMAIARYQKLRQLLGRKQSLETRLSQLAQTLVVLHSHIQQT</sequence>
<reference evidence="2 3" key="1">
    <citation type="submission" date="2016-04" db="EMBL/GenBank/DDBJ databases">
        <authorList>
            <person name="Evans L.H."/>
            <person name="Alamgir A."/>
            <person name="Owens N."/>
            <person name="Weber N.D."/>
            <person name="Virtaneva K."/>
            <person name="Barbian K."/>
            <person name="Babar A."/>
            <person name="Rosenke K."/>
        </authorList>
    </citation>
    <scope>NUCLEOTIDE SEQUENCE [LARGE SCALE GENOMIC DNA]</scope>
    <source>
        <strain evidence="2">NIES-2108</strain>
    </source>
</reference>
<evidence type="ECO:0000256" key="1">
    <source>
        <dbReference type="SAM" id="MobiDB-lite"/>
    </source>
</evidence>
<gene>
    <name evidence="2" type="ORF">A6769_26565</name>
</gene>
<comment type="caution">
    <text evidence="2">The sequence shown here is derived from an EMBL/GenBank/DDBJ whole genome shotgun (WGS) entry which is preliminary data.</text>
</comment>
<evidence type="ECO:0000313" key="3">
    <source>
        <dbReference type="Proteomes" id="UP000252085"/>
    </source>
</evidence>
<protein>
    <submittedName>
        <fullName evidence="2">Uncharacterized protein</fullName>
    </submittedName>
</protein>